<evidence type="ECO:0000256" key="8">
    <source>
        <dbReference type="ARBA" id="ARBA00035356"/>
    </source>
</evidence>
<dbReference type="EnsemblMetazoa" id="XM_001119919">
    <property type="protein sequence ID" value="XP_001119919"/>
    <property type="gene ID" value="LOC724164"/>
</dbReference>
<keyword evidence="4 12" id="KW-0689">Ribosomal protein</keyword>
<evidence type="ECO:0000313" key="11">
    <source>
        <dbReference type="Proteomes" id="UP000005203"/>
    </source>
</evidence>
<dbReference type="FunFam" id="3.30.1390.20:FF:000005">
    <property type="entry name" value="39S ribosomal protein L30, mitochondrial"/>
    <property type="match status" value="1"/>
</dbReference>
<keyword evidence="5" id="KW-0496">Mitochondrion</keyword>
<accession>A0A7M7FXJ4</accession>
<dbReference type="PANTHER" id="PTHR15892:SF2">
    <property type="entry name" value="LARGE RIBOSOMAL SUBUNIT PROTEIN UL30M"/>
    <property type="match status" value="1"/>
</dbReference>
<evidence type="ECO:0000256" key="2">
    <source>
        <dbReference type="ARBA" id="ARBA00007594"/>
    </source>
</evidence>
<dbReference type="GO" id="GO:0006412">
    <property type="term" value="P:translation"/>
    <property type="evidence" value="ECO:0007669"/>
    <property type="project" value="InterPro"/>
</dbReference>
<gene>
    <name evidence="10" type="primary">724164</name>
    <name evidence="12" type="synonym">LOC724164</name>
</gene>
<evidence type="ECO:0000313" key="12">
    <source>
        <dbReference type="RefSeq" id="XP_001119919.1"/>
    </source>
</evidence>
<feature type="domain" description="Large ribosomal subunit protein uL30-like ferredoxin-like fold" evidence="9">
    <location>
        <begin position="54"/>
        <end position="105"/>
    </location>
</feature>
<reference evidence="12" key="2">
    <citation type="submission" date="2025-04" db="UniProtKB">
        <authorList>
            <consortium name="RefSeq"/>
        </authorList>
    </citation>
    <scope>IDENTIFICATION</scope>
    <source>
        <strain evidence="12">DH4</strain>
        <tissue evidence="12">Whole body</tissue>
    </source>
</reference>
<dbReference type="PANTHER" id="PTHR15892">
    <property type="entry name" value="MITOCHONDRIAL RIBOSOMAL PROTEIN L30"/>
    <property type="match status" value="1"/>
</dbReference>
<dbReference type="GO" id="GO:0005743">
    <property type="term" value="C:mitochondrial inner membrane"/>
    <property type="evidence" value="ECO:0007669"/>
    <property type="project" value="UniProtKB-ARBA"/>
</dbReference>
<evidence type="ECO:0000256" key="3">
    <source>
        <dbReference type="ARBA" id="ARBA00022946"/>
    </source>
</evidence>
<organism evidence="10">
    <name type="scientific">Apis mellifera</name>
    <name type="common">Honeybee</name>
    <dbReference type="NCBI Taxonomy" id="7460"/>
    <lineage>
        <taxon>Eukaryota</taxon>
        <taxon>Metazoa</taxon>
        <taxon>Ecdysozoa</taxon>
        <taxon>Arthropoda</taxon>
        <taxon>Hexapoda</taxon>
        <taxon>Insecta</taxon>
        <taxon>Pterygota</taxon>
        <taxon>Neoptera</taxon>
        <taxon>Endopterygota</taxon>
        <taxon>Hymenoptera</taxon>
        <taxon>Apocrita</taxon>
        <taxon>Aculeata</taxon>
        <taxon>Apoidea</taxon>
        <taxon>Anthophila</taxon>
        <taxon>Apidae</taxon>
        <taxon>Apis</taxon>
    </lineage>
</organism>
<evidence type="ECO:0000256" key="7">
    <source>
        <dbReference type="ARBA" id="ARBA00035281"/>
    </source>
</evidence>
<dbReference type="InterPro" id="IPR005996">
    <property type="entry name" value="Ribosomal_uL30_bac-type"/>
</dbReference>
<evidence type="ECO:0000256" key="1">
    <source>
        <dbReference type="ARBA" id="ARBA00004173"/>
    </source>
</evidence>
<comment type="similarity">
    <text evidence="2">Belongs to the universal ribosomal protein uL30 family.</text>
</comment>
<accession>A0A8B6XDR6</accession>
<dbReference type="InterPro" id="IPR036919">
    <property type="entry name" value="Ribo_uL30_ferredoxin-like_sf"/>
</dbReference>
<dbReference type="OMA" id="TWSVRSY"/>
<keyword evidence="11" id="KW-1185">Reference proteome</keyword>
<evidence type="ECO:0000259" key="9">
    <source>
        <dbReference type="Pfam" id="PF00327"/>
    </source>
</evidence>
<comment type="subcellular location">
    <subcellularLocation>
        <location evidence="1">Mitochondrion</location>
    </subcellularLocation>
</comment>
<dbReference type="Gene3D" id="3.30.1390.20">
    <property type="entry name" value="Ribosomal protein L30, ferredoxin-like fold domain"/>
    <property type="match status" value="1"/>
</dbReference>
<evidence type="ECO:0000313" key="10">
    <source>
        <dbReference type="EnsemblMetazoa" id="XP_001119919"/>
    </source>
</evidence>
<dbReference type="Pfam" id="PF00327">
    <property type="entry name" value="Ribosomal_L30"/>
    <property type="match status" value="1"/>
</dbReference>
<evidence type="ECO:0000256" key="5">
    <source>
        <dbReference type="ARBA" id="ARBA00023128"/>
    </source>
</evidence>
<reference evidence="10" key="1">
    <citation type="submission" date="2021-01" db="UniProtKB">
        <authorList>
            <consortium name="EnsemblMetazoa"/>
        </authorList>
    </citation>
    <scope>IDENTIFICATION</scope>
    <source>
        <strain evidence="10">DH4</strain>
    </source>
</reference>
<dbReference type="CDD" id="cd00355">
    <property type="entry name" value="Ribosomal_L30_like"/>
    <property type="match status" value="1"/>
</dbReference>
<dbReference type="GO" id="GO:0003735">
    <property type="term" value="F:structural constituent of ribosome"/>
    <property type="evidence" value="ECO:0007669"/>
    <property type="project" value="InterPro"/>
</dbReference>
<proteinExistence type="inferred from homology"/>
<name>A0A7M7FXJ4_APIME</name>
<dbReference type="KEGG" id="ame:724164"/>
<evidence type="ECO:0000256" key="6">
    <source>
        <dbReference type="ARBA" id="ARBA00023274"/>
    </source>
</evidence>
<evidence type="ECO:0000256" key="4">
    <source>
        <dbReference type="ARBA" id="ARBA00022980"/>
    </source>
</evidence>
<sequence length="177" mass="20753">MTSRLNVLLTFVRGHRAFPKSWNKDVVKYGLVKYLPCKKDHVDPPITPSKILMVHRVKPFKGNPYWEKKTLKVLGFDEDETKRYPVFVKNTPEMCNLLWSVKHLIKVVPVKLPKNLPNTIDDFREYYIHDNGTIHFGGKINPERYQATMDYQNSIKLLKSATIKEKLRLLWLNGSLM</sequence>
<keyword evidence="6" id="KW-0687">Ribonucleoprotein</keyword>
<dbReference type="AlphaFoldDB" id="A0A7M7FXJ4"/>
<dbReference type="GO" id="GO:0015934">
    <property type="term" value="C:large ribosomal subunit"/>
    <property type="evidence" value="ECO:0007669"/>
    <property type="project" value="InterPro"/>
</dbReference>
<dbReference type="SUPFAM" id="SSF55129">
    <property type="entry name" value="Ribosomal protein L30p/L7e"/>
    <property type="match status" value="1"/>
</dbReference>
<dbReference type="RefSeq" id="XP_001119919.1">
    <property type="nucleotide sequence ID" value="XM_001119919.3"/>
</dbReference>
<dbReference type="OrthoDB" id="9973389at2759"/>
<protein>
    <recommendedName>
        <fullName evidence="7">Large ribosomal subunit protein uL30m</fullName>
    </recommendedName>
    <alternativeName>
        <fullName evidence="8">39S ribosomal protein L30, mitochondrial</fullName>
    </alternativeName>
</protein>
<keyword evidence="3" id="KW-0809">Transit peptide</keyword>
<dbReference type="Proteomes" id="UP000005203">
    <property type="component" value="Linkage group LG3"/>
</dbReference>
<dbReference type="InterPro" id="IPR016082">
    <property type="entry name" value="Ribosomal_uL30_ferredoxin-like"/>
</dbReference>